<dbReference type="Gene3D" id="2.60.40.10">
    <property type="entry name" value="Immunoglobulins"/>
    <property type="match status" value="8"/>
</dbReference>
<keyword evidence="3" id="KW-1133">Transmembrane helix</keyword>
<feature type="domain" description="Ig-like" evidence="4">
    <location>
        <begin position="453"/>
        <end position="544"/>
    </location>
</feature>
<keyword evidence="2" id="KW-0393">Immunoglobulin domain</keyword>
<reference evidence="6" key="1">
    <citation type="submission" date="2025-08" db="UniProtKB">
        <authorList>
            <consortium name="Ensembl"/>
        </authorList>
    </citation>
    <scope>IDENTIFICATION</scope>
</reference>
<dbReference type="SMART" id="SM00408">
    <property type="entry name" value="IGc2"/>
    <property type="match status" value="2"/>
</dbReference>
<dbReference type="SUPFAM" id="SSF48726">
    <property type="entry name" value="Immunoglobulin"/>
    <property type="match status" value="3"/>
</dbReference>
<dbReference type="InterPro" id="IPR007110">
    <property type="entry name" value="Ig-like_dom"/>
</dbReference>
<dbReference type="FunFam" id="2.60.40.10:FF:000031">
    <property type="entry name" value="Myosin-binding protein C, slow type"/>
    <property type="match status" value="1"/>
</dbReference>
<protein>
    <recommendedName>
        <fullName evidence="8">Titin</fullName>
    </recommendedName>
</protein>
<evidence type="ECO:0000259" key="4">
    <source>
        <dbReference type="PROSITE" id="PS50835"/>
    </source>
</evidence>
<dbReference type="GO" id="GO:0008307">
    <property type="term" value="F:structural constituent of muscle"/>
    <property type="evidence" value="ECO:0007669"/>
    <property type="project" value="TreeGrafter"/>
</dbReference>
<dbReference type="SUPFAM" id="SSF49265">
    <property type="entry name" value="Fibronectin type III"/>
    <property type="match status" value="3"/>
</dbReference>
<dbReference type="PANTHER" id="PTHR14340:SF13">
    <property type="entry name" value="TITIN"/>
    <property type="match status" value="1"/>
</dbReference>
<dbReference type="PROSITE" id="PS50853">
    <property type="entry name" value="FN3"/>
    <property type="match status" value="5"/>
</dbReference>
<evidence type="ECO:0000259" key="5">
    <source>
        <dbReference type="PROSITE" id="PS50853"/>
    </source>
</evidence>
<dbReference type="FunFam" id="2.60.40.10:FF:000112">
    <property type="entry name" value="Titin a"/>
    <property type="match status" value="1"/>
</dbReference>
<evidence type="ECO:0000256" key="1">
    <source>
        <dbReference type="ARBA" id="ARBA00022737"/>
    </source>
</evidence>
<dbReference type="InterPro" id="IPR003598">
    <property type="entry name" value="Ig_sub2"/>
</dbReference>
<dbReference type="GeneTree" id="ENSGT01150000286978"/>
<feature type="transmembrane region" description="Helical" evidence="3">
    <location>
        <begin position="757"/>
        <end position="777"/>
    </location>
</feature>
<evidence type="ECO:0000256" key="3">
    <source>
        <dbReference type="SAM" id="Phobius"/>
    </source>
</evidence>
<evidence type="ECO:0000313" key="7">
    <source>
        <dbReference type="Proteomes" id="UP000257200"/>
    </source>
</evidence>
<keyword evidence="7" id="KW-1185">Reference proteome</keyword>
<dbReference type="AlphaFoldDB" id="A0A3Q1F7Z4"/>
<dbReference type="GO" id="GO:0045214">
    <property type="term" value="P:sarcomere organization"/>
    <property type="evidence" value="ECO:0007669"/>
    <property type="project" value="TreeGrafter"/>
</dbReference>
<feature type="domain" description="Fibronectin type-III" evidence="5">
    <location>
        <begin position="357"/>
        <end position="449"/>
    </location>
</feature>
<dbReference type="Pfam" id="PF00041">
    <property type="entry name" value="fn3"/>
    <property type="match status" value="5"/>
</dbReference>
<reference evidence="6" key="2">
    <citation type="submission" date="2025-09" db="UniProtKB">
        <authorList>
            <consortium name="Ensembl"/>
        </authorList>
    </citation>
    <scope>IDENTIFICATION</scope>
</reference>
<dbReference type="SMART" id="SM00409">
    <property type="entry name" value="IG"/>
    <property type="match status" value="2"/>
</dbReference>
<dbReference type="InterPro" id="IPR003961">
    <property type="entry name" value="FN3_dom"/>
</dbReference>
<dbReference type="Pfam" id="PF07679">
    <property type="entry name" value="I-set"/>
    <property type="match status" value="3"/>
</dbReference>
<dbReference type="FunFam" id="2.60.40.10:FF:000003">
    <property type="entry name" value="Titin isoform E"/>
    <property type="match status" value="1"/>
</dbReference>
<dbReference type="GO" id="GO:0031430">
    <property type="term" value="C:M band"/>
    <property type="evidence" value="ECO:0007669"/>
    <property type="project" value="TreeGrafter"/>
</dbReference>
<dbReference type="GO" id="GO:0048738">
    <property type="term" value="P:cardiac muscle tissue development"/>
    <property type="evidence" value="ECO:0007669"/>
    <property type="project" value="TreeGrafter"/>
</dbReference>
<keyword evidence="1" id="KW-0677">Repeat</keyword>
<dbReference type="InterPro" id="IPR036179">
    <property type="entry name" value="Ig-like_dom_sf"/>
</dbReference>
<dbReference type="PROSITE" id="PS50835">
    <property type="entry name" value="IG_LIKE"/>
    <property type="match status" value="2"/>
</dbReference>
<dbReference type="FunFam" id="2.60.40.10:FF:000034">
    <property type="entry name" value="Titin isoform A"/>
    <property type="match status" value="1"/>
</dbReference>
<dbReference type="SMART" id="SM00060">
    <property type="entry name" value="FN3"/>
    <property type="match status" value="5"/>
</dbReference>
<name>A0A3Q1F7Z4_9TELE</name>
<dbReference type="FunFam" id="2.60.40.10:FF:000056">
    <property type="entry name" value="twitchin isoform X4"/>
    <property type="match status" value="1"/>
</dbReference>
<evidence type="ECO:0000256" key="2">
    <source>
        <dbReference type="ARBA" id="ARBA00023319"/>
    </source>
</evidence>
<dbReference type="CDD" id="cd05748">
    <property type="entry name" value="Ig_Titin_like"/>
    <property type="match status" value="1"/>
</dbReference>
<keyword evidence="3" id="KW-0812">Transmembrane</keyword>
<dbReference type="InterPro" id="IPR013098">
    <property type="entry name" value="Ig_I-set"/>
</dbReference>
<sequence length="794" mass="87425">MPLIDGGAKITNYIIEKRESTRKAFATAITHCPTTSVKIDELGEGCEYYFRVSAENEYGIGEACETSDPIRASQAPTPPESIIPTDITKNSVSLAWTKPKHDGGSRITGYVLEAQKKGTDQWAHVTTVKTMDFSVKNLNENEEYIFRVMAVNQSGRSVPRESKNIVVRDSTSLPEFDLRGVCQKTVIAKAGDDIKVEIPVTGRPRPTVSWQKDGAALKLTQRTNVETTAYKFRVCAINKVGVGEHADVSGAVVAQDRAEEPDLDIDPELRKIVTIKAGTSLRLFIPIKGRPTPTIKWDKDEAALKETAQVEITSSYTSLVIDKMSRNDSGKYTVTAENSSGTKSAFVVVRVLDTPSAPVNLKVKEITNQSVTLVWEPPLLDGGSKIKNYIIEKRESTRKTYAAVVTNCHFTVTGLTENAQYDFRVIAKNAVGTVSKPSYNSGPITASDKLEAPKFSIDPAFTKTIIINAGETFKLDADTRGKPLPTIRWFKDEKPIENTLRLEIRNTENHAMIVIKDAVRVDGGVYMLQLTNEAGSETVPFKVVVLDKPSQCEGPLHITGVSEDRCTLVWRAPLHDGGSPISHYLIERRETSRLAWTVVSSSCNTTSYKVTKLLEGNEYMFRVMAVNGYGVSEPLESGGVIMKTPFVPPGSPHIEDVSNIAHDGMTITWSAPETNGGSEIISYIIEKKDRTGIKWTRCNRQKVTDLSFRVTGLTTGHEYEFRVAAENIVGAGEPSLPSSYYKACDPKYKPGAPIFCYLYFYFVSILVFSLLCVNTTCSSAKKILKFSVVTVGNS</sequence>
<dbReference type="CDD" id="cd00063">
    <property type="entry name" value="FN3"/>
    <property type="match status" value="5"/>
</dbReference>
<feature type="domain" description="Fibronectin type-III" evidence="5">
    <location>
        <begin position="552"/>
        <end position="647"/>
    </location>
</feature>
<feature type="domain" description="Fibronectin type-III" evidence="5">
    <location>
        <begin position="648"/>
        <end position="746"/>
    </location>
</feature>
<dbReference type="PRINTS" id="PR00014">
    <property type="entry name" value="FNTYPEIII"/>
</dbReference>
<evidence type="ECO:0000313" key="6">
    <source>
        <dbReference type="Ensembl" id="ENSAPOP00000012032.1"/>
    </source>
</evidence>
<feature type="domain" description="Ig-like" evidence="4">
    <location>
        <begin position="267"/>
        <end position="350"/>
    </location>
</feature>
<feature type="domain" description="Fibronectin type-III" evidence="5">
    <location>
        <begin position="1"/>
        <end position="75"/>
    </location>
</feature>
<feature type="domain" description="Fibronectin type-III" evidence="5">
    <location>
        <begin position="78"/>
        <end position="170"/>
    </location>
</feature>
<dbReference type="FunFam" id="2.60.40.10:FF:000002">
    <property type="entry name" value="Titin a"/>
    <property type="match status" value="2"/>
</dbReference>
<dbReference type="InterPro" id="IPR036116">
    <property type="entry name" value="FN3_sf"/>
</dbReference>
<keyword evidence="3" id="KW-0472">Membrane</keyword>
<dbReference type="InterPro" id="IPR003599">
    <property type="entry name" value="Ig_sub"/>
</dbReference>
<dbReference type="Proteomes" id="UP000257200">
    <property type="component" value="Unplaced"/>
</dbReference>
<accession>A0A3Q1F7Z4</accession>
<organism evidence="6 7">
    <name type="scientific">Acanthochromis polyacanthus</name>
    <name type="common">spiny chromis</name>
    <dbReference type="NCBI Taxonomy" id="80966"/>
    <lineage>
        <taxon>Eukaryota</taxon>
        <taxon>Metazoa</taxon>
        <taxon>Chordata</taxon>
        <taxon>Craniata</taxon>
        <taxon>Vertebrata</taxon>
        <taxon>Euteleostomi</taxon>
        <taxon>Actinopterygii</taxon>
        <taxon>Neopterygii</taxon>
        <taxon>Teleostei</taxon>
        <taxon>Neoteleostei</taxon>
        <taxon>Acanthomorphata</taxon>
        <taxon>Ovalentaria</taxon>
        <taxon>Pomacentridae</taxon>
        <taxon>Acanthochromis</taxon>
    </lineage>
</organism>
<dbReference type="Ensembl" id="ENSAPOT00000019792.1">
    <property type="protein sequence ID" value="ENSAPOP00000012032.1"/>
    <property type="gene ID" value="ENSAPOG00000014662.1"/>
</dbReference>
<evidence type="ECO:0008006" key="8">
    <source>
        <dbReference type="Google" id="ProtNLM"/>
    </source>
</evidence>
<dbReference type="InterPro" id="IPR013783">
    <property type="entry name" value="Ig-like_fold"/>
</dbReference>
<dbReference type="PANTHER" id="PTHR14340">
    <property type="entry name" value="MICROFIBRIL-ASSOCIATED GLYCOPROTEIN 3"/>
    <property type="match status" value="1"/>
</dbReference>
<proteinExistence type="predicted"/>